<dbReference type="Proteomes" id="UP000184510">
    <property type="component" value="Unassembled WGS sequence"/>
</dbReference>
<keyword evidence="2" id="KW-0378">Hydrolase</keyword>
<evidence type="ECO:0000313" key="3">
    <source>
        <dbReference type="Proteomes" id="UP000184510"/>
    </source>
</evidence>
<feature type="domain" description="HNH nuclease" evidence="1">
    <location>
        <begin position="98"/>
        <end position="149"/>
    </location>
</feature>
<dbReference type="InterPro" id="IPR052892">
    <property type="entry name" value="NA-targeting_endonuclease"/>
</dbReference>
<evidence type="ECO:0000259" key="1">
    <source>
        <dbReference type="SMART" id="SM00507"/>
    </source>
</evidence>
<name>A0A1M6AVG5_9BACT</name>
<dbReference type="PANTHER" id="PTHR33877">
    <property type="entry name" value="SLL1193 PROTEIN"/>
    <property type="match status" value="1"/>
</dbReference>
<dbReference type="SMART" id="SM00507">
    <property type="entry name" value="HNHc"/>
    <property type="match status" value="1"/>
</dbReference>
<keyword evidence="3" id="KW-1185">Reference proteome</keyword>
<dbReference type="Gene3D" id="1.10.30.50">
    <property type="match status" value="1"/>
</dbReference>
<dbReference type="STRING" id="1123071.SAMN02745181_0050"/>
<dbReference type="PANTHER" id="PTHR33877:SF2">
    <property type="entry name" value="OS07G0170200 PROTEIN"/>
    <property type="match status" value="1"/>
</dbReference>
<dbReference type="EMBL" id="FQYR01000002">
    <property type="protein sequence ID" value="SHI40484.1"/>
    <property type="molecule type" value="Genomic_DNA"/>
</dbReference>
<protein>
    <submittedName>
        <fullName evidence="2">5-methylcytosine-specific restriction endonuclease McrA</fullName>
    </submittedName>
</protein>
<sequence length="197" mass="21953">MSSCIHEKCVLVLNRQWQAISIISPAEAFGHMCTENADALKIEGNESMAPVSLSEWLKLEVRPHDRPVGTARGAVRAPTVIILREFAQVPLYKPKFSLKNLWVRDKGRCQYTGKLLKPSEASIDHVIPRSRGGATSWENCVLSEKALNSKKGARTPAEAGLKLIRPPYEPRPVPVTITLKNLLGIKDWDYFLVNRAA</sequence>
<dbReference type="CDD" id="cd00085">
    <property type="entry name" value="HNHc"/>
    <property type="match status" value="1"/>
</dbReference>
<proteinExistence type="predicted"/>
<dbReference type="InParanoid" id="A0A1M6AVG5"/>
<gene>
    <name evidence="2" type="ORF">SAMN02745181_0050</name>
</gene>
<dbReference type="InterPro" id="IPR003615">
    <property type="entry name" value="HNH_nuc"/>
</dbReference>
<evidence type="ECO:0000313" key="2">
    <source>
        <dbReference type="EMBL" id="SHI40484.1"/>
    </source>
</evidence>
<dbReference type="AlphaFoldDB" id="A0A1M6AVG5"/>
<organism evidence="2 3">
    <name type="scientific">Rubritalea squalenifaciens DSM 18772</name>
    <dbReference type="NCBI Taxonomy" id="1123071"/>
    <lineage>
        <taxon>Bacteria</taxon>
        <taxon>Pseudomonadati</taxon>
        <taxon>Verrucomicrobiota</taxon>
        <taxon>Verrucomicrobiia</taxon>
        <taxon>Verrucomicrobiales</taxon>
        <taxon>Rubritaleaceae</taxon>
        <taxon>Rubritalea</taxon>
    </lineage>
</organism>
<keyword evidence="2" id="KW-0540">Nuclease</keyword>
<reference evidence="2 3" key="1">
    <citation type="submission" date="2016-11" db="EMBL/GenBank/DDBJ databases">
        <authorList>
            <person name="Jaros S."/>
            <person name="Januszkiewicz K."/>
            <person name="Wedrychowicz H."/>
        </authorList>
    </citation>
    <scope>NUCLEOTIDE SEQUENCE [LARGE SCALE GENOMIC DNA]</scope>
    <source>
        <strain evidence="2 3">DSM 18772</strain>
    </source>
</reference>
<dbReference type="RefSeq" id="WP_143157512.1">
    <property type="nucleotide sequence ID" value="NZ_FQYR01000002.1"/>
</dbReference>
<dbReference type="GO" id="GO:0004519">
    <property type="term" value="F:endonuclease activity"/>
    <property type="evidence" value="ECO:0007669"/>
    <property type="project" value="UniProtKB-KW"/>
</dbReference>
<dbReference type="Pfam" id="PF13395">
    <property type="entry name" value="HNH_4"/>
    <property type="match status" value="1"/>
</dbReference>
<dbReference type="OrthoDB" id="9802901at2"/>
<keyword evidence="2" id="KW-0255">Endonuclease</keyword>
<accession>A0A1M6AVG5</accession>